<dbReference type="Proteomes" id="UP000603434">
    <property type="component" value="Unassembled WGS sequence"/>
</dbReference>
<evidence type="ECO:0000313" key="2">
    <source>
        <dbReference type="EMBL" id="MBC8361117.1"/>
    </source>
</evidence>
<feature type="region of interest" description="Disordered" evidence="1">
    <location>
        <begin position="62"/>
        <end position="95"/>
    </location>
</feature>
<gene>
    <name evidence="2" type="ORF">H8E23_06945</name>
</gene>
<dbReference type="AlphaFoldDB" id="A0A8J6TIJ1"/>
<organism evidence="2 3">
    <name type="scientific">Candidatus Desulfatibia profunda</name>
    <dbReference type="NCBI Taxonomy" id="2841695"/>
    <lineage>
        <taxon>Bacteria</taxon>
        <taxon>Pseudomonadati</taxon>
        <taxon>Thermodesulfobacteriota</taxon>
        <taxon>Desulfobacteria</taxon>
        <taxon>Desulfobacterales</taxon>
        <taxon>Desulfobacterales incertae sedis</taxon>
        <taxon>Candidatus Desulfatibia</taxon>
    </lineage>
</organism>
<name>A0A8J6TIJ1_9BACT</name>
<sequence length="95" mass="11406">MDARKRYKLSHAHIQMACELGLNPKKFGKLDNHKQEPWKAPLPIFIKDLYFKRFGKDRPENVRSIEQMVKDKKQKQLERKQRKLKKGQDQSLNCE</sequence>
<reference evidence="2 3" key="1">
    <citation type="submission" date="2020-08" db="EMBL/GenBank/DDBJ databases">
        <title>Bridging the membrane lipid divide: bacteria of the FCB group superphylum have the potential to synthesize archaeal ether lipids.</title>
        <authorList>
            <person name="Villanueva L."/>
            <person name="Von Meijenfeldt F.A.B."/>
            <person name="Westbye A.B."/>
            <person name="Yadav S."/>
            <person name="Hopmans E.C."/>
            <person name="Dutilh B.E."/>
            <person name="Sinninghe Damste J.S."/>
        </authorList>
    </citation>
    <scope>NUCLEOTIDE SEQUENCE [LARGE SCALE GENOMIC DNA]</scope>
    <source>
        <strain evidence="2">NIOZ-UU30</strain>
    </source>
</reference>
<protein>
    <submittedName>
        <fullName evidence="2">Uncharacterized protein</fullName>
    </submittedName>
</protein>
<evidence type="ECO:0000256" key="1">
    <source>
        <dbReference type="SAM" id="MobiDB-lite"/>
    </source>
</evidence>
<comment type="caution">
    <text evidence="2">The sequence shown here is derived from an EMBL/GenBank/DDBJ whole genome shotgun (WGS) entry which is preliminary data.</text>
</comment>
<accession>A0A8J6TIJ1</accession>
<feature type="compositionally biased region" description="Basic and acidic residues" evidence="1">
    <location>
        <begin position="62"/>
        <end position="79"/>
    </location>
</feature>
<dbReference type="EMBL" id="JACNJH010000121">
    <property type="protein sequence ID" value="MBC8361117.1"/>
    <property type="molecule type" value="Genomic_DNA"/>
</dbReference>
<proteinExistence type="predicted"/>
<evidence type="ECO:0000313" key="3">
    <source>
        <dbReference type="Proteomes" id="UP000603434"/>
    </source>
</evidence>